<keyword evidence="3" id="KW-0808">Transferase</keyword>
<dbReference type="PANTHER" id="PTHR45947:SF3">
    <property type="entry name" value="SULFOQUINOVOSYL TRANSFERASE SQD2"/>
    <property type="match status" value="1"/>
</dbReference>
<dbReference type="InterPro" id="IPR028098">
    <property type="entry name" value="Glyco_trans_4-like_N"/>
</dbReference>
<dbReference type="Pfam" id="PF13439">
    <property type="entry name" value="Glyco_transf_4"/>
    <property type="match status" value="1"/>
</dbReference>
<evidence type="ECO:0000259" key="1">
    <source>
        <dbReference type="Pfam" id="PF00534"/>
    </source>
</evidence>
<feature type="domain" description="Glycosyltransferase subfamily 4-like N-terminal" evidence="2">
    <location>
        <begin position="22"/>
        <end position="179"/>
    </location>
</feature>
<gene>
    <name evidence="3" type="ORF">ENV62_04785</name>
</gene>
<evidence type="ECO:0000259" key="2">
    <source>
        <dbReference type="Pfam" id="PF13439"/>
    </source>
</evidence>
<dbReference type="InterPro" id="IPR001296">
    <property type="entry name" value="Glyco_trans_1"/>
</dbReference>
<proteinExistence type="predicted"/>
<reference evidence="3" key="1">
    <citation type="journal article" date="2020" name="mSystems">
        <title>Genome- and Community-Level Interaction Insights into Carbon Utilization and Element Cycling Functions of Hydrothermarchaeota in Hydrothermal Sediment.</title>
        <authorList>
            <person name="Zhou Z."/>
            <person name="Liu Y."/>
            <person name="Xu W."/>
            <person name="Pan J."/>
            <person name="Luo Z.H."/>
            <person name="Li M."/>
        </authorList>
    </citation>
    <scope>NUCLEOTIDE SEQUENCE [LARGE SCALE GENOMIC DNA]</scope>
    <source>
        <strain evidence="3">SpSt-776</strain>
    </source>
</reference>
<evidence type="ECO:0000313" key="3">
    <source>
        <dbReference type="EMBL" id="HGB14535.1"/>
    </source>
</evidence>
<dbReference type="CDD" id="cd03801">
    <property type="entry name" value="GT4_PimA-like"/>
    <property type="match status" value="1"/>
</dbReference>
<protein>
    <submittedName>
        <fullName evidence="3">Glycosyltransferase family 1 protein</fullName>
    </submittedName>
</protein>
<dbReference type="Gene3D" id="3.40.50.2000">
    <property type="entry name" value="Glycogen Phosphorylase B"/>
    <property type="match status" value="2"/>
</dbReference>
<comment type="caution">
    <text evidence="3">The sequence shown here is derived from an EMBL/GenBank/DDBJ whole genome shotgun (WGS) entry which is preliminary data.</text>
</comment>
<dbReference type="AlphaFoldDB" id="A0A7C3WRE9"/>
<dbReference type="Pfam" id="PF00534">
    <property type="entry name" value="Glycos_transf_1"/>
    <property type="match status" value="1"/>
</dbReference>
<dbReference type="InterPro" id="IPR050194">
    <property type="entry name" value="Glycosyltransferase_grp1"/>
</dbReference>
<dbReference type="EMBL" id="DTHB01000041">
    <property type="protein sequence ID" value="HGB14535.1"/>
    <property type="molecule type" value="Genomic_DNA"/>
</dbReference>
<dbReference type="GO" id="GO:0016757">
    <property type="term" value="F:glycosyltransferase activity"/>
    <property type="evidence" value="ECO:0007669"/>
    <property type="project" value="InterPro"/>
</dbReference>
<organism evidence="3">
    <name type="scientific">Desulfobacca acetoxidans</name>
    <dbReference type="NCBI Taxonomy" id="60893"/>
    <lineage>
        <taxon>Bacteria</taxon>
        <taxon>Pseudomonadati</taxon>
        <taxon>Thermodesulfobacteriota</taxon>
        <taxon>Desulfobaccia</taxon>
        <taxon>Desulfobaccales</taxon>
        <taxon>Desulfobaccaceae</taxon>
        <taxon>Desulfobacca</taxon>
    </lineage>
</organism>
<dbReference type="PANTHER" id="PTHR45947">
    <property type="entry name" value="SULFOQUINOVOSYL TRANSFERASE SQD2"/>
    <property type="match status" value="1"/>
</dbReference>
<accession>A0A7C3WRE9</accession>
<sequence>MPTVALVAPELFPVPPIRGGAAETIIDRVAAHLRRWRPIVISPSDPDLPDHEAQGGVEYFRIPLSGWRRWLYRRYRQHFPVYERGIAKILERVQPQVIQVYNRPLLALSLKKYAPHIPVILRMGNLSRILGKRERPAPGTVIPVDGFVAVSRYVLEREQRRLSLGAVPRWVIYNGVDPQTFVPRWADESLARSCRSAYGLNREPTVVYVGKIRESKGVGLLVEAMFRVWQTMPEAVLVLAGGTEFGRGRTDRITPFYKVLQEKVAKAPGRVILTGFIPPAQINRAYLLGDIFVGPSQNEEGLGMVFLEASACGLPIISTRMGGIPEVVHEGLNGLLLERKDDAGELAEKILLLLRNEPFRRQLAHQAREWVCRNFGWDKIAREQEHVFDAVTGHAAKGL</sequence>
<feature type="domain" description="Glycosyl transferase family 1" evidence="1">
    <location>
        <begin position="202"/>
        <end position="370"/>
    </location>
</feature>
<dbReference type="SUPFAM" id="SSF53756">
    <property type="entry name" value="UDP-Glycosyltransferase/glycogen phosphorylase"/>
    <property type="match status" value="1"/>
</dbReference>
<name>A0A7C3WRE9_9BACT</name>